<evidence type="ECO:0000313" key="2">
    <source>
        <dbReference type="Proteomes" id="UP001595935"/>
    </source>
</evidence>
<proteinExistence type="predicted"/>
<keyword evidence="2" id="KW-1185">Reference proteome</keyword>
<accession>A0ABV9PFR1</accession>
<organism evidence="1 2">
    <name type="scientific">Flavobacterium branchiicola</name>
    <dbReference type="NCBI Taxonomy" id="1114875"/>
    <lineage>
        <taxon>Bacteria</taxon>
        <taxon>Pseudomonadati</taxon>
        <taxon>Bacteroidota</taxon>
        <taxon>Flavobacteriia</taxon>
        <taxon>Flavobacteriales</taxon>
        <taxon>Flavobacteriaceae</taxon>
        <taxon>Flavobacterium</taxon>
    </lineage>
</organism>
<comment type="caution">
    <text evidence="1">The sequence shown here is derived from an EMBL/GenBank/DDBJ whole genome shotgun (WGS) entry which is preliminary data.</text>
</comment>
<protein>
    <recommendedName>
        <fullName evidence="3">GLPGLI family protein</fullName>
    </recommendedName>
</protein>
<sequence length="103" mass="12213">MNEATVDCDTIQLKNNYNLYWQFNCDKIWLTLEKPNKSKITIDVLKANFYAYTYRLGYQLIEDYPNTILFKSGCLGTGPCKFTLINKKNGKKIKEYYEQYPKK</sequence>
<gene>
    <name evidence="1" type="ORF">ACFO5S_11935</name>
</gene>
<dbReference type="EMBL" id="JBHSGV010000004">
    <property type="protein sequence ID" value="MFC4748162.1"/>
    <property type="molecule type" value="Genomic_DNA"/>
</dbReference>
<evidence type="ECO:0000313" key="1">
    <source>
        <dbReference type="EMBL" id="MFC4748162.1"/>
    </source>
</evidence>
<dbReference type="RefSeq" id="WP_213258151.1">
    <property type="nucleotide sequence ID" value="NZ_JAGYWA010000004.1"/>
</dbReference>
<evidence type="ECO:0008006" key="3">
    <source>
        <dbReference type="Google" id="ProtNLM"/>
    </source>
</evidence>
<reference evidence="2" key="1">
    <citation type="journal article" date="2019" name="Int. J. Syst. Evol. Microbiol.">
        <title>The Global Catalogue of Microorganisms (GCM) 10K type strain sequencing project: providing services to taxonomists for standard genome sequencing and annotation.</title>
        <authorList>
            <consortium name="The Broad Institute Genomics Platform"/>
            <consortium name="The Broad Institute Genome Sequencing Center for Infectious Disease"/>
            <person name="Wu L."/>
            <person name="Ma J."/>
        </authorList>
    </citation>
    <scope>NUCLEOTIDE SEQUENCE [LARGE SCALE GENOMIC DNA]</scope>
    <source>
        <strain evidence="2">WYCCWR 13023</strain>
    </source>
</reference>
<dbReference type="Proteomes" id="UP001595935">
    <property type="component" value="Unassembled WGS sequence"/>
</dbReference>
<name>A0ABV9PFR1_9FLAO</name>